<evidence type="ECO:0000256" key="5">
    <source>
        <dbReference type="SAM" id="SignalP"/>
    </source>
</evidence>
<dbReference type="EMBL" id="FOMB01000020">
    <property type="protein sequence ID" value="SFD08383.1"/>
    <property type="molecule type" value="Genomic_DNA"/>
</dbReference>
<feature type="chain" id="PRO_5010418763" evidence="5">
    <location>
        <begin position="22"/>
        <end position="126"/>
    </location>
</feature>
<dbReference type="Pfam" id="PF09864">
    <property type="entry name" value="MliC"/>
    <property type="match status" value="1"/>
</dbReference>
<evidence type="ECO:0000259" key="6">
    <source>
        <dbReference type="Pfam" id="PF09864"/>
    </source>
</evidence>
<dbReference type="InterPro" id="IPR036328">
    <property type="entry name" value="MliC_sf"/>
</dbReference>
<keyword evidence="1 5" id="KW-0732">Signal</keyword>
<evidence type="ECO:0000313" key="9">
    <source>
        <dbReference type="Proteomes" id="UP000033519"/>
    </source>
</evidence>
<evidence type="ECO:0000313" key="7">
    <source>
        <dbReference type="EMBL" id="KKC34917.1"/>
    </source>
</evidence>
<protein>
    <submittedName>
        <fullName evidence="8">Membrane-bound inhibitor of C-type lysozyme</fullName>
    </submittedName>
</protein>
<dbReference type="Gene3D" id="2.40.128.200">
    <property type="match status" value="1"/>
</dbReference>
<gene>
    <name evidence="8" type="ORF">SAMN04488059_12031</name>
    <name evidence="7" type="ORF">WH91_00210</name>
</gene>
<accession>A0A0F5Q1W9</accession>
<evidence type="ECO:0000256" key="1">
    <source>
        <dbReference type="ARBA" id="ARBA00022729"/>
    </source>
</evidence>
<organism evidence="8 10">
    <name type="scientific">Devosia psychrophila</name>
    <dbReference type="NCBI Taxonomy" id="728005"/>
    <lineage>
        <taxon>Bacteria</taxon>
        <taxon>Pseudomonadati</taxon>
        <taxon>Pseudomonadota</taxon>
        <taxon>Alphaproteobacteria</taxon>
        <taxon>Hyphomicrobiales</taxon>
        <taxon>Devosiaceae</taxon>
        <taxon>Devosia</taxon>
    </lineage>
</organism>
<dbReference type="PATRIC" id="fig|728005.3.peg.3820"/>
<evidence type="ECO:0000313" key="10">
    <source>
        <dbReference type="Proteomes" id="UP000182258"/>
    </source>
</evidence>
<name>A0A0F5Q1W9_9HYPH</name>
<sequence length="126" mass="13709">MTRTIFVMAIAAMLLPNTAIAAQTSLQIELNTARDFERHVMTYDCATETPVTVTYINAAPNFLALVPVAEEPEELVFASVVAASGVRYVSGKWAWWTRGSDASLYDTTLGENADAVLTCSEFINTP</sequence>
<dbReference type="RefSeq" id="WP_046168991.1">
    <property type="nucleotide sequence ID" value="NZ_FOMB01000020.1"/>
</dbReference>
<evidence type="ECO:0000256" key="2">
    <source>
        <dbReference type="ARBA" id="ARBA00023136"/>
    </source>
</evidence>
<keyword evidence="4" id="KW-0449">Lipoprotein</keyword>
<dbReference type="InterPro" id="IPR018660">
    <property type="entry name" value="MliC"/>
</dbReference>
<dbReference type="EMBL" id="LAPV01000008">
    <property type="protein sequence ID" value="KKC34917.1"/>
    <property type="molecule type" value="Genomic_DNA"/>
</dbReference>
<dbReference type="Proteomes" id="UP000033519">
    <property type="component" value="Unassembled WGS sequence"/>
</dbReference>
<reference evidence="8 10" key="2">
    <citation type="submission" date="2016-10" db="EMBL/GenBank/DDBJ databases">
        <authorList>
            <person name="de Groot N.N."/>
        </authorList>
    </citation>
    <scope>NUCLEOTIDE SEQUENCE [LARGE SCALE GENOMIC DNA]</scope>
    <source>
        <strain evidence="8 10">CGMCC 1.10210</strain>
    </source>
</reference>
<dbReference type="OrthoDB" id="120729at2"/>
<dbReference type="AlphaFoldDB" id="A0A0F5Q1W9"/>
<keyword evidence="2" id="KW-0472">Membrane</keyword>
<evidence type="ECO:0000313" key="8">
    <source>
        <dbReference type="EMBL" id="SFD08383.1"/>
    </source>
</evidence>
<dbReference type="Proteomes" id="UP000182258">
    <property type="component" value="Unassembled WGS sequence"/>
</dbReference>
<feature type="domain" description="C-type lysozyme inhibitor" evidence="6">
    <location>
        <begin position="43"/>
        <end position="107"/>
    </location>
</feature>
<reference evidence="7 9" key="1">
    <citation type="submission" date="2015-03" db="EMBL/GenBank/DDBJ databases">
        <authorList>
            <person name="Lepp D."/>
            <person name="Hassan Y.I."/>
            <person name="Li X.-Z."/>
            <person name="Zhou T."/>
        </authorList>
    </citation>
    <scope>NUCLEOTIDE SEQUENCE [LARGE SCALE GENOMIC DNA]</scope>
    <source>
        <strain evidence="7 9">Cr7-05</strain>
    </source>
</reference>
<feature type="signal peptide" evidence="5">
    <location>
        <begin position="1"/>
        <end position="21"/>
    </location>
</feature>
<proteinExistence type="predicted"/>
<keyword evidence="3" id="KW-0564">Palmitate</keyword>
<evidence type="ECO:0000256" key="3">
    <source>
        <dbReference type="ARBA" id="ARBA00023139"/>
    </source>
</evidence>
<keyword evidence="9" id="KW-1185">Reference proteome</keyword>
<dbReference type="SUPFAM" id="SSF141488">
    <property type="entry name" value="YdhA-like"/>
    <property type="match status" value="1"/>
</dbReference>
<dbReference type="STRING" id="728005.SAMN04488059_12031"/>
<evidence type="ECO:0000256" key="4">
    <source>
        <dbReference type="ARBA" id="ARBA00023288"/>
    </source>
</evidence>